<protein>
    <submittedName>
        <fullName evidence="1">Uncharacterized protein</fullName>
    </submittedName>
</protein>
<name>A0ACC6KTW3_9SPHI</name>
<reference evidence="1" key="1">
    <citation type="submission" date="2023-07" db="EMBL/GenBank/DDBJ databases">
        <title>Sorghum-associated microbial communities from plants grown in Nebraska, USA.</title>
        <authorList>
            <person name="Schachtman D."/>
        </authorList>
    </citation>
    <scope>NUCLEOTIDE SEQUENCE</scope>
    <source>
        <strain evidence="1">2697</strain>
    </source>
</reference>
<accession>A0ACC6KTW3</accession>
<comment type="caution">
    <text evidence="1">The sequence shown here is derived from an EMBL/GenBank/DDBJ whole genome shotgun (WGS) entry which is preliminary data.</text>
</comment>
<dbReference type="EMBL" id="JAVDTF010000001">
    <property type="protein sequence ID" value="MDR6782551.1"/>
    <property type="molecule type" value="Genomic_DNA"/>
</dbReference>
<proteinExistence type="predicted"/>
<dbReference type="Proteomes" id="UP001246858">
    <property type="component" value="Unassembled WGS sequence"/>
</dbReference>
<evidence type="ECO:0000313" key="2">
    <source>
        <dbReference type="Proteomes" id="UP001246858"/>
    </source>
</evidence>
<evidence type="ECO:0000313" key="1">
    <source>
        <dbReference type="EMBL" id="MDR6782551.1"/>
    </source>
</evidence>
<keyword evidence="2" id="KW-1185">Reference proteome</keyword>
<sequence length="636" mass="71421">MTLKNLIPFLLLLCSFSSFAQQEEYAADQIPAALKNRANAVIRKMETTVDMQADDQVIMTVKKVVTVLNKNGDEQAELTLPYSKNLAIKSAKGIILDAFGKPRGKFTLSNFSDHSAVSDISLFEDDRLKHFAPTVMNYPYTLLCEYELKFKQNLMIPAWRAGGIPGVAVASNSFTFTCKPEDKIRVKSVNYKGDPEVTGTAKSKSMTWTVNNVPAFKPEPFAPDPERYSTFVKIAPEAFSYYGYKGRYQNWNELGMWEYTELIKNRQNLPPDAIAAVKALVQGVDNDKDKARKIYEYVQKKTRYISVQIGIGGQMPMQASEVQQLSYGDCKALVNYTQSLLNVVNIPSYYCVVNAGPFKKDMDADFASMNQGNHIILCLPLKNDTTWLECTSQTSPFGYLGTFTDDRTVLACTPEGGKILRTPALTTPMNTQKRKGELNLDGEGNVQGSLKTIYGGAQYDNCNQLIDQPLKEQLKLLKDTYSLGNIDFSSCKITQDKGETPRTTELLEFGISRYASRTSNHFYLVPNAFNRKRTVPEVSNRTLPLFINRGYVDEDELIYTLPDNVDIESMPKNTFINNEFGSYQVSIKKEGNKLIYNRKFVLNSGTHPAERYAAFAEFITEVSVADQAKVIFKSVS</sequence>
<organism evidence="1 2">
    <name type="scientific">Pedobacter africanus</name>
    <dbReference type="NCBI Taxonomy" id="151894"/>
    <lineage>
        <taxon>Bacteria</taxon>
        <taxon>Pseudomonadati</taxon>
        <taxon>Bacteroidota</taxon>
        <taxon>Sphingobacteriia</taxon>
        <taxon>Sphingobacteriales</taxon>
        <taxon>Sphingobacteriaceae</taxon>
        <taxon>Pedobacter</taxon>
    </lineage>
</organism>
<gene>
    <name evidence="1" type="ORF">J2X78_001103</name>
</gene>